<evidence type="ECO:0000256" key="6">
    <source>
        <dbReference type="ARBA" id="ARBA00023136"/>
    </source>
</evidence>
<dbReference type="InterPro" id="IPR048279">
    <property type="entry name" value="MdtK-like"/>
</dbReference>
<dbReference type="GO" id="GO:0015297">
    <property type="term" value="F:antiporter activity"/>
    <property type="evidence" value="ECO:0007669"/>
    <property type="project" value="InterPro"/>
</dbReference>
<keyword evidence="4 7" id="KW-0812">Transmembrane</keyword>
<evidence type="ECO:0000256" key="7">
    <source>
        <dbReference type="SAM" id="Phobius"/>
    </source>
</evidence>
<reference evidence="8" key="1">
    <citation type="journal article" date="2021" name="PeerJ">
        <title>Extensive microbial diversity within the chicken gut microbiome revealed by metagenomics and culture.</title>
        <authorList>
            <person name="Gilroy R."/>
            <person name="Ravi A."/>
            <person name="Getino M."/>
            <person name="Pursley I."/>
            <person name="Horton D.L."/>
            <person name="Alikhan N.F."/>
            <person name="Baker D."/>
            <person name="Gharbi K."/>
            <person name="Hall N."/>
            <person name="Watson M."/>
            <person name="Adriaenssens E.M."/>
            <person name="Foster-Nyarko E."/>
            <person name="Jarju S."/>
            <person name="Secka A."/>
            <person name="Antonio M."/>
            <person name="Oren A."/>
            <person name="Chaudhuri R.R."/>
            <person name="La Ragione R."/>
            <person name="Hildebrand F."/>
            <person name="Pallen M.J."/>
        </authorList>
    </citation>
    <scope>NUCLEOTIDE SEQUENCE</scope>
    <source>
        <strain evidence="8">CHK199-9574</strain>
    </source>
</reference>
<dbReference type="GO" id="GO:0005886">
    <property type="term" value="C:plasma membrane"/>
    <property type="evidence" value="ECO:0007669"/>
    <property type="project" value="UniProtKB-SubCell"/>
</dbReference>
<protein>
    <submittedName>
        <fullName evidence="8">Polysaccharide biosynthesis C-terminal domain-containing protein</fullName>
    </submittedName>
</protein>
<feature type="transmembrane region" description="Helical" evidence="7">
    <location>
        <begin position="214"/>
        <end position="235"/>
    </location>
</feature>
<evidence type="ECO:0000256" key="1">
    <source>
        <dbReference type="ARBA" id="ARBA00004651"/>
    </source>
</evidence>
<reference evidence="8" key="2">
    <citation type="submission" date="2021-04" db="EMBL/GenBank/DDBJ databases">
        <authorList>
            <person name="Gilroy R."/>
        </authorList>
    </citation>
    <scope>NUCLEOTIDE SEQUENCE</scope>
    <source>
        <strain evidence="8">CHK199-9574</strain>
    </source>
</reference>
<feature type="transmembrane region" description="Helical" evidence="7">
    <location>
        <begin position="241"/>
        <end position="263"/>
    </location>
</feature>
<accession>A0A9D2CFI3</accession>
<feature type="transmembrane region" description="Helical" evidence="7">
    <location>
        <begin position="141"/>
        <end position="165"/>
    </location>
</feature>
<evidence type="ECO:0000256" key="2">
    <source>
        <dbReference type="ARBA" id="ARBA00022448"/>
    </source>
</evidence>
<proteinExistence type="predicted"/>
<evidence type="ECO:0000256" key="5">
    <source>
        <dbReference type="ARBA" id="ARBA00022989"/>
    </source>
</evidence>
<sequence>MLAFALSGIYSIADGFFVGNELGDNALAAVNMAYPLTALIQAMGTGIGMGGAIMYTITANSSSPENKKKYFGASLILLGIFSVLLTVLVFFLSPYILKLFGAKGDIYTLGREYIRWIAVGTIFQMLGTGLVPFLRNMGGSVSAMIAMIAGFVTNIFLDYLFVWVFSWGMTGAAIATVIGQAVTFAVCLIYLIMKKLAPSLKLGKEAMHFLKKTFLLGLSPFGLTFSPNITLILINRSAANFSQFAVTCYATVSYISCVVLLLLQGISDGSQPLMSKSYGEGDEAGAKRTRNFGFIVAFVTALVCLILLFFVRGQTAKLFGASAEVGKEVADIMPIFTVGYLFASISRMVTAYFYATEKTYRAYLLIYGEPIILLIFLLFMPSLWGITGTWVAVPASQFVIMLLSILLTYITDKKAKKAAPLPSQHNG</sequence>
<feature type="transmembrane region" description="Helical" evidence="7">
    <location>
        <begin position="113"/>
        <end position="134"/>
    </location>
</feature>
<evidence type="ECO:0000313" key="8">
    <source>
        <dbReference type="EMBL" id="HIY77475.1"/>
    </source>
</evidence>
<evidence type="ECO:0000256" key="4">
    <source>
        <dbReference type="ARBA" id="ARBA00022692"/>
    </source>
</evidence>
<dbReference type="PANTHER" id="PTHR43823">
    <property type="entry name" value="SPORULATION PROTEIN YKVU"/>
    <property type="match status" value="1"/>
</dbReference>
<keyword evidence="5 7" id="KW-1133">Transmembrane helix</keyword>
<feature type="transmembrane region" description="Helical" evidence="7">
    <location>
        <begin position="171"/>
        <end position="193"/>
    </location>
</feature>
<dbReference type="Pfam" id="PF01554">
    <property type="entry name" value="MatE"/>
    <property type="match status" value="2"/>
</dbReference>
<comment type="caution">
    <text evidence="8">The sequence shown here is derived from an EMBL/GenBank/DDBJ whole genome shotgun (WGS) entry which is preliminary data.</text>
</comment>
<dbReference type="Proteomes" id="UP000824135">
    <property type="component" value="Unassembled WGS sequence"/>
</dbReference>
<feature type="transmembrane region" description="Helical" evidence="7">
    <location>
        <begin position="332"/>
        <end position="355"/>
    </location>
</feature>
<dbReference type="AlphaFoldDB" id="A0A9D2CFI3"/>
<dbReference type="GO" id="GO:0042910">
    <property type="term" value="F:xenobiotic transmembrane transporter activity"/>
    <property type="evidence" value="ECO:0007669"/>
    <property type="project" value="InterPro"/>
</dbReference>
<dbReference type="PIRSF" id="PIRSF006603">
    <property type="entry name" value="DinF"/>
    <property type="match status" value="1"/>
</dbReference>
<feature type="transmembrane region" description="Helical" evidence="7">
    <location>
        <begin position="362"/>
        <end position="384"/>
    </location>
</feature>
<dbReference type="PANTHER" id="PTHR43823:SF3">
    <property type="entry name" value="MULTIDRUG EXPORT PROTEIN MEPA"/>
    <property type="match status" value="1"/>
</dbReference>
<dbReference type="InterPro" id="IPR002528">
    <property type="entry name" value="MATE_fam"/>
</dbReference>
<name>A0A9D2CFI3_9FIRM</name>
<keyword evidence="2" id="KW-0813">Transport</keyword>
<feature type="transmembrane region" description="Helical" evidence="7">
    <location>
        <begin position="39"/>
        <end position="58"/>
    </location>
</feature>
<feature type="transmembrane region" description="Helical" evidence="7">
    <location>
        <begin position="390"/>
        <end position="410"/>
    </location>
</feature>
<comment type="subcellular location">
    <subcellularLocation>
        <location evidence="1">Cell membrane</location>
        <topology evidence="1">Multi-pass membrane protein</topology>
    </subcellularLocation>
</comment>
<keyword evidence="6 7" id="KW-0472">Membrane</keyword>
<evidence type="ECO:0000313" key="9">
    <source>
        <dbReference type="Proteomes" id="UP000824135"/>
    </source>
</evidence>
<feature type="transmembrane region" description="Helical" evidence="7">
    <location>
        <begin position="292"/>
        <end position="312"/>
    </location>
</feature>
<evidence type="ECO:0000256" key="3">
    <source>
        <dbReference type="ARBA" id="ARBA00022475"/>
    </source>
</evidence>
<organism evidence="8 9">
    <name type="scientific">Candidatus Borkfalkia excrementavium</name>
    <dbReference type="NCBI Taxonomy" id="2838505"/>
    <lineage>
        <taxon>Bacteria</taxon>
        <taxon>Bacillati</taxon>
        <taxon>Bacillota</taxon>
        <taxon>Clostridia</taxon>
        <taxon>Christensenellales</taxon>
        <taxon>Christensenellaceae</taxon>
        <taxon>Candidatus Borkfalkia</taxon>
    </lineage>
</organism>
<dbReference type="EMBL" id="DXCO01000004">
    <property type="protein sequence ID" value="HIY77475.1"/>
    <property type="molecule type" value="Genomic_DNA"/>
</dbReference>
<keyword evidence="3" id="KW-1003">Cell membrane</keyword>
<dbReference type="InterPro" id="IPR051327">
    <property type="entry name" value="MATE_MepA_subfamily"/>
</dbReference>
<gene>
    <name evidence="8" type="ORF">H9728_00360</name>
</gene>
<feature type="transmembrane region" description="Helical" evidence="7">
    <location>
        <begin position="70"/>
        <end position="93"/>
    </location>
</feature>